<sequence>MSLLRQTIKCCLIKRINQYSLDLQHNTYSRHRLWRFYCSSAISHPTPDGCEKSYSPKVVNIVEDIAKLTLIEVADLNECLKKKLNIKDLPMMMGAAPIASPAAAADEEGDSEPQITKSSFTVKLASFDPAKKIALIKEIKNLMEGMNLVQAKQFIENAPQVLKADIAKDEADNIKKSLEAVGAVCEIS</sequence>
<evidence type="ECO:0008006" key="8">
    <source>
        <dbReference type="Google" id="ProtNLM"/>
    </source>
</evidence>
<protein>
    <recommendedName>
        <fullName evidence="8">39S ribosomal protein L12, mitochondrial</fullName>
    </recommendedName>
</protein>
<dbReference type="InterPro" id="IPR013823">
    <property type="entry name" value="Ribosomal_bL12_C"/>
</dbReference>
<dbReference type="Pfam" id="PF16320">
    <property type="entry name" value="Ribosomal_L12_N"/>
    <property type="match status" value="1"/>
</dbReference>
<reference evidence="6 7" key="1">
    <citation type="submission" date="2024-04" db="EMBL/GenBank/DDBJ databases">
        <authorList>
            <person name="Rising A."/>
            <person name="Reimegard J."/>
            <person name="Sonavane S."/>
            <person name="Akerstrom W."/>
            <person name="Nylinder S."/>
            <person name="Hedman E."/>
            <person name="Kallberg Y."/>
        </authorList>
    </citation>
    <scope>NUCLEOTIDE SEQUENCE [LARGE SCALE GENOMIC DNA]</scope>
</reference>
<dbReference type="InterPro" id="IPR008932">
    <property type="entry name" value="Ribosomal_bL12_oligo"/>
</dbReference>
<dbReference type="SUPFAM" id="SSF48300">
    <property type="entry name" value="Ribosomal protein L7/12, oligomerisation (N-terminal) domain"/>
    <property type="match status" value="1"/>
</dbReference>
<dbReference type="InterPro" id="IPR014719">
    <property type="entry name" value="Ribosomal_bL12_C/ClpS-like"/>
</dbReference>
<keyword evidence="7" id="KW-1185">Reference proteome</keyword>
<comment type="similarity">
    <text evidence="1">Belongs to the bacterial ribosomal protein bL12 family.</text>
</comment>
<proteinExistence type="inferred from homology"/>
<gene>
    <name evidence="6" type="ORF">LARSCL_LOCUS3689</name>
</gene>
<evidence type="ECO:0000256" key="1">
    <source>
        <dbReference type="ARBA" id="ARBA00007197"/>
    </source>
</evidence>
<dbReference type="PANTHER" id="PTHR45987">
    <property type="entry name" value="39S RIBOSOMAL PROTEIN L12"/>
    <property type="match status" value="1"/>
</dbReference>
<evidence type="ECO:0000259" key="5">
    <source>
        <dbReference type="Pfam" id="PF16320"/>
    </source>
</evidence>
<dbReference type="GO" id="GO:0003729">
    <property type="term" value="F:mRNA binding"/>
    <property type="evidence" value="ECO:0007669"/>
    <property type="project" value="TreeGrafter"/>
</dbReference>
<dbReference type="InterPro" id="IPR036235">
    <property type="entry name" value="Ribosomal_bL12_oligo_N_sf"/>
</dbReference>
<comment type="caution">
    <text evidence="6">The sequence shown here is derived from an EMBL/GenBank/DDBJ whole genome shotgun (WGS) entry which is preliminary data.</text>
</comment>
<dbReference type="PANTHER" id="PTHR45987:SF4">
    <property type="entry name" value="LARGE RIBOSOMAL SUBUNIT PROTEIN BL12M"/>
    <property type="match status" value="1"/>
</dbReference>
<dbReference type="Gene3D" id="3.30.1390.10">
    <property type="match status" value="1"/>
</dbReference>
<dbReference type="SUPFAM" id="SSF54736">
    <property type="entry name" value="ClpS-like"/>
    <property type="match status" value="1"/>
</dbReference>
<feature type="domain" description="Large ribosomal subunit protein bL12 oligomerization" evidence="5">
    <location>
        <begin position="60"/>
        <end position="105"/>
    </location>
</feature>
<keyword evidence="2" id="KW-0689">Ribosomal protein</keyword>
<dbReference type="GO" id="GO:0005762">
    <property type="term" value="C:mitochondrial large ribosomal subunit"/>
    <property type="evidence" value="ECO:0007669"/>
    <property type="project" value="TreeGrafter"/>
</dbReference>
<evidence type="ECO:0000259" key="4">
    <source>
        <dbReference type="Pfam" id="PF00542"/>
    </source>
</evidence>
<dbReference type="Pfam" id="PF00542">
    <property type="entry name" value="Ribosomal_L12"/>
    <property type="match status" value="1"/>
</dbReference>
<evidence type="ECO:0000313" key="7">
    <source>
        <dbReference type="Proteomes" id="UP001497382"/>
    </source>
</evidence>
<dbReference type="InterPro" id="IPR000206">
    <property type="entry name" value="Ribosomal_bL12"/>
</dbReference>
<dbReference type="AlphaFoldDB" id="A0AAV1Z803"/>
<dbReference type="EMBL" id="CAXIEN010000029">
    <property type="protein sequence ID" value="CAL1267473.1"/>
    <property type="molecule type" value="Genomic_DNA"/>
</dbReference>
<evidence type="ECO:0000313" key="6">
    <source>
        <dbReference type="EMBL" id="CAL1267473.1"/>
    </source>
</evidence>
<accession>A0AAV1Z803</accession>
<dbReference type="Proteomes" id="UP001497382">
    <property type="component" value="Unassembled WGS sequence"/>
</dbReference>
<evidence type="ECO:0000256" key="3">
    <source>
        <dbReference type="ARBA" id="ARBA00023274"/>
    </source>
</evidence>
<dbReference type="FunFam" id="3.30.1390.10:FF:000001">
    <property type="entry name" value="50S ribosomal protein L7/L12"/>
    <property type="match status" value="1"/>
</dbReference>
<keyword evidence="3" id="KW-0687">Ribonucleoprotein</keyword>
<organism evidence="6 7">
    <name type="scientific">Larinioides sclopetarius</name>
    <dbReference type="NCBI Taxonomy" id="280406"/>
    <lineage>
        <taxon>Eukaryota</taxon>
        <taxon>Metazoa</taxon>
        <taxon>Ecdysozoa</taxon>
        <taxon>Arthropoda</taxon>
        <taxon>Chelicerata</taxon>
        <taxon>Arachnida</taxon>
        <taxon>Araneae</taxon>
        <taxon>Araneomorphae</taxon>
        <taxon>Entelegynae</taxon>
        <taxon>Araneoidea</taxon>
        <taxon>Araneidae</taxon>
        <taxon>Larinioides</taxon>
    </lineage>
</organism>
<evidence type="ECO:0000256" key="2">
    <source>
        <dbReference type="ARBA" id="ARBA00022980"/>
    </source>
</evidence>
<name>A0AAV1Z803_9ARAC</name>
<feature type="domain" description="Large ribosomal subunit protein bL12 C-terminal" evidence="4">
    <location>
        <begin position="120"/>
        <end position="187"/>
    </location>
</feature>
<dbReference type="GO" id="GO:0006412">
    <property type="term" value="P:translation"/>
    <property type="evidence" value="ECO:0007669"/>
    <property type="project" value="InterPro"/>
</dbReference>
<dbReference type="Gene3D" id="1.20.5.710">
    <property type="entry name" value="Single helix bin"/>
    <property type="match status" value="1"/>
</dbReference>
<dbReference type="GO" id="GO:0003735">
    <property type="term" value="F:structural constituent of ribosome"/>
    <property type="evidence" value="ECO:0007669"/>
    <property type="project" value="InterPro"/>
</dbReference>
<dbReference type="CDD" id="cd00387">
    <property type="entry name" value="Ribosomal_L7_L12"/>
    <property type="match status" value="1"/>
</dbReference>